<accession>A0A832WLX5</accession>
<feature type="domain" description="TRAM" evidence="1">
    <location>
        <begin position="7"/>
        <end position="65"/>
    </location>
</feature>
<dbReference type="RefSeq" id="WP_011019390.1">
    <property type="nucleotide sequence ID" value="NZ_DUJS01000001.1"/>
</dbReference>
<dbReference type="Proteomes" id="UP000619545">
    <property type="component" value="Unassembled WGS sequence"/>
</dbReference>
<dbReference type="Gene3D" id="2.40.50.140">
    <property type="entry name" value="Nucleic acid-binding proteins"/>
    <property type="match status" value="1"/>
</dbReference>
<protein>
    <submittedName>
        <fullName evidence="2">TRAM domain-containing protein</fullName>
    </submittedName>
</protein>
<name>A0A832WLX5_9EURY</name>
<dbReference type="SUPFAM" id="SSF50249">
    <property type="entry name" value="Nucleic acid-binding proteins"/>
    <property type="match status" value="1"/>
</dbReference>
<organism evidence="2 3">
    <name type="scientific">Methanopyrus kandleri</name>
    <dbReference type="NCBI Taxonomy" id="2320"/>
    <lineage>
        <taxon>Archaea</taxon>
        <taxon>Methanobacteriati</taxon>
        <taxon>Methanobacteriota</taxon>
        <taxon>Methanomada group</taxon>
        <taxon>Methanopyri</taxon>
        <taxon>Methanopyrales</taxon>
        <taxon>Methanopyraceae</taxon>
        <taxon>Methanopyrus</taxon>
    </lineage>
</organism>
<evidence type="ECO:0000313" key="2">
    <source>
        <dbReference type="EMBL" id="HII69652.1"/>
    </source>
</evidence>
<dbReference type="GeneID" id="1477123"/>
<sequence>MEGKDKPVDVGDVYEVKIEDTGKRGDGVARVNGFVIFVPEAEKGDKVLVKIVSVRDTYAIGRIVEI</sequence>
<dbReference type="EMBL" id="DUJS01000001">
    <property type="protein sequence ID" value="HII69652.1"/>
    <property type="molecule type" value="Genomic_DNA"/>
</dbReference>
<dbReference type="OMA" id="FMFREES"/>
<dbReference type="Pfam" id="PF01938">
    <property type="entry name" value="TRAM"/>
    <property type="match status" value="1"/>
</dbReference>
<reference evidence="2" key="1">
    <citation type="journal article" date="2020" name="bioRxiv">
        <title>A rank-normalized archaeal taxonomy based on genome phylogeny resolves widespread incomplete and uneven classifications.</title>
        <authorList>
            <person name="Rinke C."/>
            <person name="Chuvochina M."/>
            <person name="Mussig A.J."/>
            <person name="Chaumeil P.-A."/>
            <person name="Waite D.W."/>
            <person name="Whitman W.B."/>
            <person name="Parks D.H."/>
            <person name="Hugenholtz P."/>
        </authorList>
    </citation>
    <scope>NUCLEOTIDE SEQUENCE</scope>
    <source>
        <strain evidence="2">UBA8853</strain>
    </source>
</reference>
<evidence type="ECO:0000259" key="1">
    <source>
        <dbReference type="PROSITE" id="PS50926"/>
    </source>
</evidence>
<dbReference type="InterPro" id="IPR002792">
    <property type="entry name" value="TRAM_dom"/>
</dbReference>
<comment type="caution">
    <text evidence="2">The sequence shown here is derived from an EMBL/GenBank/DDBJ whole genome shotgun (WGS) entry which is preliminary data.</text>
</comment>
<gene>
    <name evidence="2" type="ORF">HA336_00275</name>
</gene>
<proteinExistence type="predicted"/>
<dbReference type="InterPro" id="IPR012340">
    <property type="entry name" value="NA-bd_OB-fold"/>
</dbReference>
<evidence type="ECO:0000313" key="3">
    <source>
        <dbReference type="Proteomes" id="UP000619545"/>
    </source>
</evidence>
<dbReference type="PROSITE" id="PS50926">
    <property type="entry name" value="TRAM"/>
    <property type="match status" value="1"/>
</dbReference>
<dbReference type="AlphaFoldDB" id="A0A832WLX5"/>